<protein>
    <submittedName>
        <fullName evidence="5">Secreted trypsin-like serine protease</fullName>
    </submittedName>
</protein>
<keyword evidence="5" id="KW-0645">Protease</keyword>
<dbReference type="SMART" id="SM00020">
    <property type="entry name" value="Tryp_SPc"/>
    <property type="match status" value="1"/>
</dbReference>
<dbReference type="PROSITE" id="PS50240">
    <property type="entry name" value="TRYPSIN_DOM"/>
    <property type="match status" value="1"/>
</dbReference>
<name>A0A7W9KAT9_9PSEU</name>
<feature type="domain" description="Peptidase S1" evidence="4">
    <location>
        <begin position="32"/>
        <end position="235"/>
    </location>
</feature>
<evidence type="ECO:0000256" key="3">
    <source>
        <dbReference type="SAM" id="SignalP"/>
    </source>
</evidence>
<dbReference type="PANTHER" id="PTHR24276">
    <property type="entry name" value="POLYSERASE-RELATED"/>
    <property type="match status" value="1"/>
</dbReference>
<feature type="signal peptide" evidence="3">
    <location>
        <begin position="1"/>
        <end position="25"/>
    </location>
</feature>
<keyword evidence="6" id="KW-1185">Reference proteome</keyword>
<dbReference type="GO" id="GO:0006508">
    <property type="term" value="P:proteolysis"/>
    <property type="evidence" value="ECO:0007669"/>
    <property type="project" value="UniProtKB-KW"/>
</dbReference>
<feature type="chain" id="PRO_5030545962" evidence="3">
    <location>
        <begin position="26"/>
        <end position="236"/>
    </location>
</feature>
<dbReference type="Proteomes" id="UP000585638">
    <property type="component" value="Unassembled WGS sequence"/>
</dbReference>
<dbReference type="InterPro" id="IPR009003">
    <property type="entry name" value="Peptidase_S1_PA"/>
</dbReference>
<reference evidence="5 6" key="1">
    <citation type="submission" date="2020-08" db="EMBL/GenBank/DDBJ databases">
        <title>Sequencing the genomes of 1000 actinobacteria strains.</title>
        <authorList>
            <person name="Klenk H.-P."/>
        </authorList>
    </citation>
    <scope>NUCLEOTIDE SEQUENCE [LARGE SCALE GENOMIC DNA]</scope>
    <source>
        <strain evidence="5 6">DSM 43851</strain>
    </source>
</reference>
<evidence type="ECO:0000256" key="2">
    <source>
        <dbReference type="ARBA" id="ARBA00023157"/>
    </source>
</evidence>
<accession>A0A7W9KAT9</accession>
<dbReference type="InterPro" id="IPR001314">
    <property type="entry name" value="Peptidase_S1A"/>
</dbReference>
<keyword evidence="2" id="KW-1015">Disulfide bond</keyword>
<evidence type="ECO:0000313" key="6">
    <source>
        <dbReference type="Proteomes" id="UP000585638"/>
    </source>
</evidence>
<dbReference type="Pfam" id="PF00089">
    <property type="entry name" value="Trypsin"/>
    <property type="match status" value="1"/>
</dbReference>
<dbReference type="PANTHER" id="PTHR24276:SF98">
    <property type="entry name" value="FI18310P1-RELATED"/>
    <property type="match status" value="1"/>
</dbReference>
<keyword evidence="3" id="KW-0732">Signal</keyword>
<dbReference type="GO" id="GO:0004252">
    <property type="term" value="F:serine-type endopeptidase activity"/>
    <property type="evidence" value="ECO:0007669"/>
    <property type="project" value="InterPro"/>
</dbReference>
<evidence type="ECO:0000259" key="4">
    <source>
        <dbReference type="PROSITE" id="PS50240"/>
    </source>
</evidence>
<dbReference type="EMBL" id="JACHIR010000001">
    <property type="protein sequence ID" value="MBB5889096.1"/>
    <property type="molecule type" value="Genomic_DNA"/>
</dbReference>
<sequence>MRGTVVAAALVGAALVAAPAAPASASSASPNIIGGTQVSSAPWGAQIYWNSGGSEFDGFECSGTIIAAQWVVTAHHCQSSSGMHVKIGDVRFDQGTNVAVDRQYTSPNGDIALLHLASAVQTTYMKLGTADPPTGSTNQIYGWGRTLNQSPPASILRTADVRVTGRSVDAYGGRAIASQGINGAAWHGDSGGPEVYNGVEVGVASTAGNSGSNTHGTQNYASIAASRSWIRSTAGV</sequence>
<keyword evidence="5" id="KW-0378">Hydrolase</keyword>
<gene>
    <name evidence="5" type="ORF">BJ998_000292</name>
</gene>
<dbReference type="PRINTS" id="PR00722">
    <property type="entry name" value="CHYMOTRYPSIN"/>
</dbReference>
<evidence type="ECO:0000313" key="5">
    <source>
        <dbReference type="EMBL" id="MBB5889096.1"/>
    </source>
</evidence>
<proteinExistence type="inferred from homology"/>
<organism evidence="5 6">
    <name type="scientific">Kutzneria kofuensis</name>
    <dbReference type="NCBI Taxonomy" id="103725"/>
    <lineage>
        <taxon>Bacteria</taxon>
        <taxon>Bacillati</taxon>
        <taxon>Actinomycetota</taxon>
        <taxon>Actinomycetes</taxon>
        <taxon>Pseudonocardiales</taxon>
        <taxon>Pseudonocardiaceae</taxon>
        <taxon>Kutzneria</taxon>
    </lineage>
</organism>
<dbReference type="InterPro" id="IPR001254">
    <property type="entry name" value="Trypsin_dom"/>
</dbReference>
<dbReference type="InterPro" id="IPR050430">
    <property type="entry name" value="Peptidase_S1"/>
</dbReference>
<dbReference type="AlphaFoldDB" id="A0A7W9KAT9"/>
<dbReference type="InterPro" id="IPR043504">
    <property type="entry name" value="Peptidase_S1_PA_chymotrypsin"/>
</dbReference>
<dbReference type="Gene3D" id="2.40.10.10">
    <property type="entry name" value="Trypsin-like serine proteases"/>
    <property type="match status" value="1"/>
</dbReference>
<comment type="similarity">
    <text evidence="1">Belongs to the peptidase S1 family.</text>
</comment>
<comment type="caution">
    <text evidence="5">The sequence shown here is derived from an EMBL/GenBank/DDBJ whole genome shotgun (WGS) entry which is preliminary data.</text>
</comment>
<dbReference type="RefSeq" id="WP_184857766.1">
    <property type="nucleotide sequence ID" value="NZ_BAAAWY010000013.1"/>
</dbReference>
<dbReference type="SUPFAM" id="SSF50494">
    <property type="entry name" value="Trypsin-like serine proteases"/>
    <property type="match status" value="1"/>
</dbReference>
<evidence type="ECO:0000256" key="1">
    <source>
        <dbReference type="ARBA" id="ARBA00007664"/>
    </source>
</evidence>